<protein>
    <submittedName>
        <fullName evidence="2">Uncharacterized protein</fullName>
    </submittedName>
</protein>
<feature type="transmembrane region" description="Helical" evidence="1">
    <location>
        <begin position="35"/>
        <end position="58"/>
    </location>
</feature>
<name>A0A504J4Q5_9FLAO</name>
<evidence type="ECO:0000256" key="1">
    <source>
        <dbReference type="SAM" id="Phobius"/>
    </source>
</evidence>
<keyword evidence="1" id="KW-0812">Transmembrane</keyword>
<dbReference type="OrthoDB" id="9832072at2"/>
<feature type="transmembrane region" description="Helical" evidence="1">
    <location>
        <begin position="6"/>
        <end position="23"/>
    </location>
</feature>
<proteinExistence type="predicted"/>
<dbReference type="EMBL" id="VFWZ01000008">
    <property type="protein sequence ID" value="TPN82878.1"/>
    <property type="molecule type" value="Genomic_DNA"/>
</dbReference>
<keyword evidence="3" id="KW-1185">Reference proteome</keyword>
<evidence type="ECO:0000313" key="2">
    <source>
        <dbReference type="EMBL" id="TPN82878.1"/>
    </source>
</evidence>
<dbReference type="RefSeq" id="WP_140596271.1">
    <property type="nucleotide sequence ID" value="NZ_VFWZ01000008.1"/>
</dbReference>
<evidence type="ECO:0000313" key="3">
    <source>
        <dbReference type="Proteomes" id="UP000315540"/>
    </source>
</evidence>
<keyword evidence="1" id="KW-0472">Membrane</keyword>
<keyword evidence="1" id="KW-1133">Transmembrane helix</keyword>
<dbReference type="AlphaFoldDB" id="A0A504J4Q5"/>
<gene>
    <name evidence="2" type="ORF">FHK87_20850</name>
</gene>
<organism evidence="2 3">
    <name type="scientific">Aquimarina algicola</name>
    <dbReference type="NCBI Taxonomy" id="2589995"/>
    <lineage>
        <taxon>Bacteria</taxon>
        <taxon>Pseudomonadati</taxon>
        <taxon>Bacteroidota</taxon>
        <taxon>Flavobacteriia</taxon>
        <taxon>Flavobacteriales</taxon>
        <taxon>Flavobacteriaceae</taxon>
        <taxon>Aquimarina</taxon>
    </lineage>
</organism>
<accession>A0A504J4Q5</accession>
<reference evidence="2 3" key="1">
    <citation type="submission" date="2019-06" db="EMBL/GenBank/DDBJ databases">
        <authorList>
            <person name="Meng X."/>
        </authorList>
    </citation>
    <scope>NUCLEOTIDE SEQUENCE [LARGE SCALE GENOMIC DNA]</scope>
    <source>
        <strain evidence="2 3">M625</strain>
    </source>
</reference>
<comment type="caution">
    <text evidence="2">The sequence shown here is derived from an EMBL/GenBank/DDBJ whole genome shotgun (WGS) entry which is preliminary data.</text>
</comment>
<sequence>MEFPKIIFIIIVLIITGYIIWNIKIYKRKKNSKGLIRNMILSILIVGFSWIWFVPVYVGQWGESPVCKFRFQVFVYETHSYSGYGDIQDILIKTRPRKYGMRDFYKKIGGWKEYFGLQKSDYQTYEEYFGKETE</sequence>
<dbReference type="Proteomes" id="UP000315540">
    <property type="component" value="Unassembled WGS sequence"/>
</dbReference>